<dbReference type="Proteomes" id="UP000886874">
    <property type="component" value="Unassembled WGS sequence"/>
</dbReference>
<proteinExistence type="predicted"/>
<feature type="region of interest" description="Disordered" evidence="1">
    <location>
        <begin position="90"/>
        <end position="111"/>
    </location>
</feature>
<dbReference type="EMBL" id="DVFN01000067">
    <property type="protein sequence ID" value="HIQ69583.1"/>
    <property type="molecule type" value="Genomic_DNA"/>
</dbReference>
<evidence type="ECO:0000256" key="1">
    <source>
        <dbReference type="SAM" id="MobiDB-lite"/>
    </source>
</evidence>
<evidence type="ECO:0000313" key="3">
    <source>
        <dbReference type="Proteomes" id="UP000886874"/>
    </source>
</evidence>
<reference evidence="2" key="1">
    <citation type="submission" date="2020-10" db="EMBL/GenBank/DDBJ databases">
        <authorList>
            <person name="Gilroy R."/>
        </authorList>
    </citation>
    <scope>NUCLEOTIDE SEQUENCE</scope>
    <source>
        <strain evidence="2">ChiSjej2B20-13462</strain>
    </source>
</reference>
<name>A0A9D0Z808_9FIRM</name>
<comment type="caution">
    <text evidence="2">The sequence shown here is derived from an EMBL/GenBank/DDBJ whole genome shotgun (WGS) entry which is preliminary data.</text>
</comment>
<dbReference type="AlphaFoldDB" id="A0A9D0Z808"/>
<reference evidence="2" key="2">
    <citation type="journal article" date="2021" name="PeerJ">
        <title>Extensive microbial diversity within the chicken gut microbiome revealed by metagenomics and culture.</title>
        <authorList>
            <person name="Gilroy R."/>
            <person name="Ravi A."/>
            <person name="Getino M."/>
            <person name="Pursley I."/>
            <person name="Horton D.L."/>
            <person name="Alikhan N.F."/>
            <person name="Baker D."/>
            <person name="Gharbi K."/>
            <person name="Hall N."/>
            <person name="Watson M."/>
            <person name="Adriaenssens E.M."/>
            <person name="Foster-Nyarko E."/>
            <person name="Jarju S."/>
            <person name="Secka A."/>
            <person name="Antonio M."/>
            <person name="Oren A."/>
            <person name="Chaudhuri R.R."/>
            <person name="La Ragione R."/>
            <person name="Hildebrand F."/>
            <person name="Pallen M.J."/>
        </authorList>
    </citation>
    <scope>NUCLEOTIDE SEQUENCE</scope>
    <source>
        <strain evidence="2">ChiSjej2B20-13462</strain>
    </source>
</reference>
<organism evidence="2 3">
    <name type="scientific">Candidatus Avoscillospira stercorigallinarum</name>
    <dbReference type="NCBI Taxonomy" id="2840708"/>
    <lineage>
        <taxon>Bacteria</taxon>
        <taxon>Bacillati</taxon>
        <taxon>Bacillota</taxon>
        <taxon>Clostridia</taxon>
        <taxon>Eubacteriales</taxon>
        <taxon>Oscillospiraceae</taxon>
        <taxon>Oscillospiraceae incertae sedis</taxon>
        <taxon>Candidatus Avoscillospira</taxon>
    </lineage>
</organism>
<sequence length="111" mass="12537">MGQRRKCKLVNHDYAEIDLRDYSKLIIDTINETIPGKNPRVTKTYFSTDPLTQGEAIMLGRALSRLSELARFGKTVTNFRLFDGHTYADEEATEPMGASQKKGKSKGGRRQ</sequence>
<protein>
    <submittedName>
        <fullName evidence="2">Uncharacterized protein</fullName>
    </submittedName>
</protein>
<gene>
    <name evidence="2" type="ORF">IAA67_04540</name>
</gene>
<accession>A0A9D0Z808</accession>
<feature type="compositionally biased region" description="Basic residues" evidence="1">
    <location>
        <begin position="101"/>
        <end position="111"/>
    </location>
</feature>
<evidence type="ECO:0000313" key="2">
    <source>
        <dbReference type="EMBL" id="HIQ69583.1"/>
    </source>
</evidence>